<dbReference type="STRING" id="1579316.RC74_15760"/>
<keyword evidence="5" id="KW-1185">Reference proteome</keyword>
<organism evidence="4 5">
    <name type="scientific">Falsihalocynthiibacter arcticus</name>
    <dbReference type="NCBI Taxonomy" id="1579316"/>
    <lineage>
        <taxon>Bacteria</taxon>
        <taxon>Pseudomonadati</taxon>
        <taxon>Pseudomonadota</taxon>
        <taxon>Alphaproteobacteria</taxon>
        <taxon>Rhodobacterales</taxon>
        <taxon>Roseobacteraceae</taxon>
        <taxon>Falsihalocynthiibacter</taxon>
    </lineage>
</organism>
<sequence length="156" mass="16844">MQINTGLGKKTAKLACFVALVFTITACTAVIRKHGYIPTDEELDSVIVGVDTVETLESTVGSPSGRGILKDGDWFYVESLWKNYGYREPKEIDRQVVAIRFDDKGVVSNVERFGIEDGQVVALSRRVTDSGISGVGFLAQMFGSFGNLTGSALTGN</sequence>
<dbReference type="AlphaFoldDB" id="A0A126V2I8"/>
<gene>
    <name evidence="4" type="ORF">RC74_15760</name>
</gene>
<evidence type="ECO:0000256" key="2">
    <source>
        <dbReference type="ARBA" id="ARBA00023136"/>
    </source>
</evidence>
<dbReference type="GO" id="GO:0019867">
    <property type="term" value="C:outer membrane"/>
    <property type="evidence" value="ECO:0007669"/>
    <property type="project" value="InterPro"/>
</dbReference>
<accession>A0A126V2I8</accession>
<dbReference type="RefSeq" id="WP_052274822.1">
    <property type="nucleotide sequence ID" value="NZ_CP014327.1"/>
</dbReference>
<keyword evidence="4" id="KW-0261">Viral envelope protein</keyword>
<evidence type="ECO:0000313" key="4">
    <source>
        <dbReference type="EMBL" id="AML52532.1"/>
    </source>
</evidence>
<dbReference type="EMBL" id="CP014327">
    <property type="protein sequence ID" value="AML52532.1"/>
    <property type="molecule type" value="Genomic_DNA"/>
</dbReference>
<keyword evidence="2" id="KW-0472">Membrane</keyword>
<dbReference type="InterPro" id="IPR007450">
    <property type="entry name" value="BamE_dom"/>
</dbReference>
<keyword evidence="1" id="KW-0732">Signal</keyword>
<feature type="domain" description="Outer membrane protein assembly factor BamE" evidence="3">
    <location>
        <begin position="35"/>
        <end position="110"/>
    </location>
</feature>
<dbReference type="Gene3D" id="3.30.1450.10">
    <property type="match status" value="1"/>
</dbReference>
<evidence type="ECO:0000313" key="5">
    <source>
        <dbReference type="Proteomes" id="UP000070371"/>
    </source>
</evidence>
<name>A0A126V2I8_9RHOB</name>
<dbReference type="Proteomes" id="UP000070371">
    <property type="component" value="Chromosome"/>
</dbReference>
<dbReference type="KEGG" id="hat:RC74_15760"/>
<dbReference type="InterPro" id="IPR037873">
    <property type="entry name" value="BamE-like"/>
</dbReference>
<reference evidence="4 5" key="1">
    <citation type="submission" date="2016-02" db="EMBL/GenBank/DDBJ databases">
        <title>Complete genome sequence of Halocynthiibacter arcticus PAMC 20958t from arctic marine sediment.</title>
        <authorList>
            <person name="Lee Y.M."/>
            <person name="Baek K."/>
            <person name="Lee H.K."/>
            <person name="Shin S.C."/>
        </authorList>
    </citation>
    <scope>NUCLEOTIDE SEQUENCE [LARGE SCALE GENOMIC DNA]</scope>
    <source>
        <strain evidence="4">PAMC 20958</strain>
    </source>
</reference>
<evidence type="ECO:0000256" key="1">
    <source>
        <dbReference type="ARBA" id="ARBA00022729"/>
    </source>
</evidence>
<proteinExistence type="predicted"/>
<evidence type="ECO:0000259" key="3">
    <source>
        <dbReference type="Pfam" id="PF04355"/>
    </source>
</evidence>
<dbReference type="OrthoDB" id="7203955at2"/>
<dbReference type="Pfam" id="PF04355">
    <property type="entry name" value="BamE"/>
    <property type="match status" value="1"/>
</dbReference>
<protein>
    <submittedName>
        <fullName evidence="4">Cell envelope protein SmpA</fullName>
    </submittedName>
</protein>
<keyword evidence="4" id="KW-0946">Virion</keyword>